<dbReference type="PANTHER" id="PTHR46430">
    <property type="entry name" value="PROTEIN SKT5-RELATED"/>
    <property type="match status" value="1"/>
</dbReference>
<evidence type="ECO:0000256" key="2">
    <source>
        <dbReference type="PROSITE-ProRule" id="PRU00339"/>
    </source>
</evidence>
<evidence type="ECO:0000256" key="3">
    <source>
        <dbReference type="SAM" id="MobiDB-lite"/>
    </source>
</evidence>
<evidence type="ECO:0000313" key="5">
    <source>
        <dbReference type="Proteomes" id="UP000286134"/>
    </source>
</evidence>
<comment type="caution">
    <text evidence="4">The sequence shown here is derived from an EMBL/GenBank/DDBJ whole genome shotgun (WGS) entry which is preliminary data.</text>
</comment>
<dbReference type="InterPro" id="IPR011990">
    <property type="entry name" value="TPR-like_helical_dom_sf"/>
</dbReference>
<feature type="repeat" description="TPR" evidence="2">
    <location>
        <begin position="250"/>
        <end position="283"/>
    </location>
</feature>
<feature type="region of interest" description="Disordered" evidence="3">
    <location>
        <begin position="509"/>
        <end position="529"/>
    </location>
</feature>
<dbReference type="Pfam" id="PF08238">
    <property type="entry name" value="Sel1"/>
    <property type="match status" value="6"/>
</dbReference>
<dbReference type="PROSITE" id="PS50005">
    <property type="entry name" value="TPR"/>
    <property type="match status" value="1"/>
</dbReference>
<feature type="compositionally biased region" description="Basic and acidic residues" evidence="3">
    <location>
        <begin position="741"/>
        <end position="776"/>
    </location>
</feature>
<name>A0A420I097_9PEZI</name>
<feature type="compositionally biased region" description="Low complexity" evidence="3">
    <location>
        <begin position="657"/>
        <end position="671"/>
    </location>
</feature>
<dbReference type="Proteomes" id="UP000286134">
    <property type="component" value="Unassembled WGS sequence"/>
</dbReference>
<feature type="compositionally biased region" description="Polar residues" evidence="3">
    <location>
        <begin position="1"/>
        <end position="11"/>
    </location>
</feature>
<accession>A0A420I097</accession>
<evidence type="ECO:0000256" key="1">
    <source>
        <dbReference type="ARBA" id="ARBA00022737"/>
    </source>
</evidence>
<dbReference type="OrthoDB" id="4095816at2759"/>
<feature type="compositionally biased region" description="Low complexity" evidence="3">
    <location>
        <begin position="589"/>
        <end position="606"/>
    </location>
</feature>
<feature type="region of interest" description="Disordered" evidence="3">
    <location>
        <begin position="701"/>
        <end position="855"/>
    </location>
</feature>
<dbReference type="Gene3D" id="1.25.40.10">
    <property type="entry name" value="Tetratricopeptide repeat domain"/>
    <property type="match status" value="1"/>
</dbReference>
<sequence>MTTPIKPQLTASYVPGRDGDLDLPEVISPLPQRTLPKFPSNMQEGLARLELETNQSRNSSISSTGIPLKFSNFDQTHTSHSSLSKTFWVGFEHTNQAIYQSIIDNYRQPQRTGPITFNPFPRTQSQGPSVPLSAEEKGELLEKVRHQILKSIDPEIQLAWAQDALLWVDIENEYASRMISENQPVRSITPKLEREVREDAVNIVKHLGEQGHPKAEFIKAYWAEFGKFGYPMDKKESFICYTRAAEKGFARAHYRIGMQYENSGNPIKAMEHYRRGVALHDSASHYRLGMMTLLGQHGTPVDYSRAVSLLRFAAETADENSPQGAYVYGMLVARELPNISVPEQYLPYNIREARKIIEKAAYLGFSKAQVKMGLAYELCQLDCEFDPALSLHYNTLASRQGEAAADMAISKWFLCGYEDLFEKDEKLAFIYAQRAAATELPMAEFAMGYFYEIGMYVTSDLHESERWYKKAAEHGNADALERITNIKANNVFSLKDHEQIAVNRIKSRYGSQRGERPDRFRKPPSSLPTVKREQINTQSMINSYGVPMPIREDVKDTQKPYVGCDTSPEIGDQRNSYPGTIPPKVANMNNSPANPLNPPSNSTNRPVSIAPYPLDDTNFTTYAEDFHQGSDRPHSAFGVRQCLIHAKTEANFRENPPRSTSELRPSSSLSTAHTYGGQSESSGNRLISAGRENQQLEFRTPAFQNQGLQNRLHKYVPNGPGPYRLQKPASSPNMNRIRPPQHPDDYHGRPTINKHESSMSRRDPAVKYPLRTDRESTSNLQQIQPSSNNQPRPKPQQNTSSQSRPSKEFKSKTRPLPSPPGSSSVTAPQPKKTGPATFEEMGIPAANKEGECSVM</sequence>
<feature type="region of interest" description="Disordered" evidence="3">
    <location>
        <begin position="589"/>
        <end position="610"/>
    </location>
</feature>
<keyword evidence="5" id="KW-1185">Reference proteome</keyword>
<proteinExistence type="predicted"/>
<dbReference type="EMBL" id="MCFK01002806">
    <property type="protein sequence ID" value="RKF63100.1"/>
    <property type="molecule type" value="Genomic_DNA"/>
</dbReference>
<feature type="region of interest" description="Disordered" evidence="3">
    <location>
        <begin position="648"/>
        <end position="685"/>
    </location>
</feature>
<dbReference type="AlphaFoldDB" id="A0A420I097"/>
<reference evidence="4 5" key="1">
    <citation type="journal article" date="2018" name="BMC Genomics">
        <title>Comparative genome analyses reveal sequence features reflecting distinct modes of host-adaptation between dicot and monocot powdery mildew.</title>
        <authorList>
            <person name="Wu Y."/>
            <person name="Ma X."/>
            <person name="Pan Z."/>
            <person name="Kale S.D."/>
            <person name="Song Y."/>
            <person name="King H."/>
            <person name="Zhang Q."/>
            <person name="Presley C."/>
            <person name="Deng X."/>
            <person name="Wei C.I."/>
            <person name="Xiao S."/>
        </authorList>
    </citation>
    <scope>NUCLEOTIDE SEQUENCE [LARGE SCALE GENOMIC DNA]</scope>
    <source>
        <strain evidence="4">UMSG2</strain>
    </source>
</reference>
<gene>
    <name evidence="4" type="ORF">OnM2_028015</name>
</gene>
<dbReference type="SMART" id="SM00671">
    <property type="entry name" value="SEL1"/>
    <property type="match status" value="6"/>
</dbReference>
<feature type="compositionally biased region" description="Polar residues" evidence="3">
    <location>
        <begin position="672"/>
        <end position="685"/>
    </location>
</feature>
<organism evidence="4 5">
    <name type="scientific">Erysiphe neolycopersici</name>
    <dbReference type="NCBI Taxonomy" id="212602"/>
    <lineage>
        <taxon>Eukaryota</taxon>
        <taxon>Fungi</taxon>
        <taxon>Dikarya</taxon>
        <taxon>Ascomycota</taxon>
        <taxon>Pezizomycotina</taxon>
        <taxon>Leotiomycetes</taxon>
        <taxon>Erysiphales</taxon>
        <taxon>Erysiphaceae</taxon>
        <taxon>Erysiphe</taxon>
    </lineage>
</organism>
<protein>
    <submittedName>
        <fullName evidence="4">Protein SKT5</fullName>
    </submittedName>
</protein>
<feature type="region of interest" description="Disordered" evidence="3">
    <location>
        <begin position="1"/>
        <end position="20"/>
    </location>
</feature>
<dbReference type="STRING" id="212602.A0A420I097"/>
<dbReference type="InterPro" id="IPR019734">
    <property type="entry name" value="TPR_rpt"/>
</dbReference>
<dbReference type="InterPro" id="IPR006597">
    <property type="entry name" value="Sel1-like"/>
</dbReference>
<evidence type="ECO:0000313" key="4">
    <source>
        <dbReference type="EMBL" id="RKF63100.1"/>
    </source>
</evidence>
<dbReference type="PANTHER" id="PTHR46430:SF2">
    <property type="entry name" value="CHITIN SYNTHASE REGULATORY FACTOR 4"/>
    <property type="match status" value="1"/>
</dbReference>
<keyword evidence="1" id="KW-0677">Repeat</keyword>
<dbReference type="SUPFAM" id="SSF81901">
    <property type="entry name" value="HCP-like"/>
    <property type="match status" value="1"/>
</dbReference>
<keyword evidence="2" id="KW-0802">TPR repeat</keyword>
<dbReference type="InterPro" id="IPR051726">
    <property type="entry name" value="Chitin_Synth_Reg"/>
</dbReference>
<feature type="compositionally biased region" description="Polar residues" evidence="3">
    <location>
        <begin position="777"/>
        <end position="804"/>
    </location>
</feature>